<feature type="region of interest" description="Disordered" evidence="1">
    <location>
        <begin position="65"/>
        <end position="84"/>
    </location>
</feature>
<accession>A0A2R6P2E2</accession>
<sequence>MAEQSHIHPFSLDCTPSAASIEPNITWTKAHHGGREYVLNPPENSQPAPAPIAINSIPEVPVPSGENLMDTVAPHPTYSRRGSNIVSQEDALSLRAEIEQLILRRMVQTLRNDRAGTPPSYYSGDNTRAT</sequence>
<evidence type="ECO:0000313" key="3">
    <source>
        <dbReference type="Proteomes" id="UP000186601"/>
    </source>
</evidence>
<organism evidence="2 3">
    <name type="scientific">Hermanssonia centrifuga</name>
    <dbReference type="NCBI Taxonomy" id="98765"/>
    <lineage>
        <taxon>Eukaryota</taxon>
        <taxon>Fungi</taxon>
        <taxon>Dikarya</taxon>
        <taxon>Basidiomycota</taxon>
        <taxon>Agaricomycotina</taxon>
        <taxon>Agaricomycetes</taxon>
        <taxon>Polyporales</taxon>
        <taxon>Meruliaceae</taxon>
        <taxon>Hermanssonia</taxon>
    </lineage>
</organism>
<evidence type="ECO:0000313" key="2">
    <source>
        <dbReference type="EMBL" id="PSR84396.1"/>
    </source>
</evidence>
<gene>
    <name evidence="2" type="ORF">PHLCEN_2v5453</name>
</gene>
<comment type="caution">
    <text evidence="2">The sequence shown here is derived from an EMBL/GenBank/DDBJ whole genome shotgun (WGS) entry which is preliminary data.</text>
</comment>
<keyword evidence="3" id="KW-1185">Reference proteome</keyword>
<proteinExistence type="predicted"/>
<dbReference type="EMBL" id="MLYV02000535">
    <property type="protein sequence ID" value="PSR84396.1"/>
    <property type="molecule type" value="Genomic_DNA"/>
</dbReference>
<dbReference type="Proteomes" id="UP000186601">
    <property type="component" value="Unassembled WGS sequence"/>
</dbReference>
<evidence type="ECO:0000256" key="1">
    <source>
        <dbReference type="SAM" id="MobiDB-lite"/>
    </source>
</evidence>
<dbReference type="AlphaFoldDB" id="A0A2R6P2E2"/>
<reference evidence="2 3" key="1">
    <citation type="submission" date="2018-02" db="EMBL/GenBank/DDBJ databases">
        <title>Genome sequence of the basidiomycete white-rot fungus Phlebia centrifuga.</title>
        <authorList>
            <person name="Granchi Z."/>
            <person name="Peng M."/>
            <person name="de Vries R.P."/>
            <person name="Hilden K."/>
            <person name="Makela M.R."/>
            <person name="Grigoriev I."/>
            <person name="Riley R."/>
        </authorList>
    </citation>
    <scope>NUCLEOTIDE SEQUENCE [LARGE SCALE GENOMIC DNA]</scope>
    <source>
        <strain evidence="2 3">FBCC195</strain>
    </source>
</reference>
<protein>
    <submittedName>
        <fullName evidence="2">Uncharacterized protein</fullName>
    </submittedName>
</protein>
<name>A0A2R6P2E2_9APHY</name>